<evidence type="ECO:0000256" key="2">
    <source>
        <dbReference type="ARBA" id="ARBA00022801"/>
    </source>
</evidence>
<dbReference type="CDD" id="cd00586">
    <property type="entry name" value="4HBT"/>
    <property type="match status" value="1"/>
</dbReference>
<dbReference type="PIRSF" id="PIRSF003230">
    <property type="entry name" value="YbgC"/>
    <property type="match status" value="1"/>
</dbReference>
<keyword evidence="4" id="KW-1185">Reference proteome</keyword>
<dbReference type="Proteomes" id="UP001157946">
    <property type="component" value="Unassembled WGS sequence"/>
</dbReference>
<name>A0AA46ADA3_9BACL</name>
<dbReference type="PANTHER" id="PTHR31793">
    <property type="entry name" value="4-HYDROXYBENZOYL-COA THIOESTERASE FAMILY MEMBER"/>
    <property type="match status" value="1"/>
</dbReference>
<gene>
    <name evidence="3" type="ORF">SAMN06265361_101515</name>
</gene>
<accession>A0AA46ADA3</accession>
<dbReference type="GO" id="GO:0047617">
    <property type="term" value="F:fatty acyl-CoA hydrolase activity"/>
    <property type="evidence" value="ECO:0007669"/>
    <property type="project" value="TreeGrafter"/>
</dbReference>
<dbReference type="InterPro" id="IPR006684">
    <property type="entry name" value="YbgC/YbaW"/>
</dbReference>
<dbReference type="PROSITE" id="PS01328">
    <property type="entry name" value="4HBCOA_THIOESTERASE"/>
    <property type="match status" value="1"/>
</dbReference>
<dbReference type="RefSeq" id="WP_284723914.1">
    <property type="nucleotide sequence ID" value="NZ_FXTU01000001.1"/>
</dbReference>
<dbReference type="NCBIfam" id="TIGR00051">
    <property type="entry name" value="YbgC/FadM family acyl-CoA thioesterase"/>
    <property type="match status" value="1"/>
</dbReference>
<dbReference type="SUPFAM" id="SSF54637">
    <property type="entry name" value="Thioesterase/thiol ester dehydrase-isomerase"/>
    <property type="match status" value="1"/>
</dbReference>
<dbReference type="InterPro" id="IPR050563">
    <property type="entry name" value="4-hydroxybenzoyl-CoA_TE"/>
</dbReference>
<evidence type="ECO:0000313" key="3">
    <source>
        <dbReference type="EMBL" id="SMP04078.1"/>
    </source>
</evidence>
<keyword evidence="2 3" id="KW-0378">Hydrolase</keyword>
<dbReference type="AlphaFoldDB" id="A0AA46ADA3"/>
<sequence length="146" mass="17073">MANYANVSETKIRVRYQETDQMGVVYHANYLTWFEVGRTEWIRSYGISYQQMEQKGLLLPVVDIHCKYMHPARYDDEVIVRTSIADLSGGKIAFKYDVVHAETETVLCKGSSVHLWVNKEMKRVNLKQAYPELYRTLEQIFSVERG</sequence>
<dbReference type="InterPro" id="IPR008272">
    <property type="entry name" value="HB-CoA_thioesterase_AS"/>
</dbReference>
<organism evidence="3 4">
    <name type="scientific">Laceyella tengchongensis</name>
    <dbReference type="NCBI Taxonomy" id="574699"/>
    <lineage>
        <taxon>Bacteria</taxon>
        <taxon>Bacillati</taxon>
        <taxon>Bacillota</taxon>
        <taxon>Bacilli</taxon>
        <taxon>Bacillales</taxon>
        <taxon>Thermoactinomycetaceae</taxon>
        <taxon>Laceyella</taxon>
    </lineage>
</organism>
<reference evidence="3" key="1">
    <citation type="submission" date="2017-05" db="EMBL/GenBank/DDBJ databases">
        <authorList>
            <person name="Varghese N."/>
            <person name="Submissions S."/>
        </authorList>
    </citation>
    <scope>NUCLEOTIDE SEQUENCE</scope>
    <source>
        <strain evidence="3">DSM 45262</strain>
    </source>
</reference>
<dbReference type="InterPro" id="IPR029069">
    <property type="entry name" value="HotDog_dom_sf"/>
</dbReference>
<evidence type="ECO:0000313" key="4">
    <source>
        <dbReference type="Proteomes" id="UP001157946"/>
    </source>
</evidence>
<dbReference type="PANTHER" id="PTHR31793:SF27">
    <property type="entry name" value="NOVEL THIOESTERASE SUPERFAMILY DOMAIN AND SAPOSIN A-TYPE DOMAIN CONTAINING PROTEIN (0610012H03RIK)"/>
    <property type="match status" value="1"/>
</dbReference>
<protein>
    <submittedName>
        <fullName evidence="3">Acyl-CoA thioester hydrolase</fullName>
    </submittedName>
</protein>
<dbReference type="EMBL" id="FXTU01000001">
    <property type="protein sequence ID" value="SMP04078.1"/>
    <property type="molecule type" value="Genomic_DNA"/>
</dbReference>
<proteinExistence type="inferred from homology"/>
<comment type="caution">
    <text evidence="3">The sequence shown here is derived from an EMBL/GenBank/DDBJ whole genome shotgun (WGS) entry which is preliminary data.</text>
</comment>
<comment type="similarity">
    <text evidence="1">Belongs to the 4-hydroxybenzoyl-CoA thioesterase family.</text>
</comment>
<dbReference type="Pfam" id="PF13279">
    <property type="entry name" value="4HBT_2"/>
    <property type="match status" value="1"/>
</dbReference>
<dbReference type="Gene3D" id="3.10.129.10">
    <property type="entry name" value="Hotdog Thioesterase"/>
    <property type="match status" value="1"/>
</dbReference>
<evidence type="ECO:0000256" key="1">
    <source>
        <dbReference type="ARBA" id="ARBA00005953"/>
    </source>
</evidence>